<keyword evidence="1" id="KW-0472">Membrane</keyword>
<evidence type="ECO:0000256" key="1">
    <source>
        <dbReference type="SAM" id="Phobius"/>
    </source>
</evidence>
<dbReference type="Proteomes" id="UP001054837">
    <property type="component" value="Unassembled WGS sequence"/>
</dbReference>
<reference evidence="2 3" key="1">
    <citation type="submission" date="2021-06" db="EMBL/GenBank/DDBJ databases">
        <title>Caerostris darwini draft genome.</title>
        <authorList>
            <person name="Kono N."/>
            <person name="Arakawa K."/>
        </authorList>
    </citation>
    <scope>NUCLEOTIDE SEQUENCE [LARGE SCALE GENOMIC DNA]</scope>
</reference>
<feature type="transmembrane region" description="Helical" evidence="1">
    <location>
        <begin position="171"/>
        <end position="192"/>
    </location>
</feature>
<keyword evidence="3" id="KW-1185">Reference proteome</keyword>
<evidence type="ECO:0000313" key="3">
    <source>
        <dbReference type="Proteomes" id="UP001054837"/>
    </source>
</evidence>
<dbReference type="AlphaFoldDB" id="A0AAV4WY13"/>
<keyword evidence="1" id="KW-0812">Transmembrane</keyword>
<proteinExistence type="predicted"/>
<keyword evidence="1" id="KW-1133">Transmembrane helix</keyword>
<comment type="caution">
    <text evidence="2">The sequence shown here is derived from an EMBL/GenBank/DDBJ whole genome shotgun (WGS) entry which is preliminary data.</text>
</comment>
<name>A0AAV4WY13_9ARAC</name>
<gene>
    <name evidence="2" type="primary">AVEN_115879_1</name>
    <name evidence="2" type="ORF">CDAR_174681</name>
</gene>
<protein>
    <submittedName>
        <fullName evidence="2">Uncharacterized protein</fullName>
    </submittedName>
</protein>
<accession>A0AAV4WY13</accession>
<sequence length="196" mass="22749">MRLTSQDNPLVGFLKILALFRGCRWRTPRFLGVVATCKVWNERHSNFYDLLSRFARSTDPWFYGLLTGHSGHLNTAPTKENTTPFSKIAPPSAPSSSLLLYFLTIYRALFGAILVQVHLCIKIKTKTILFFRFLSTLTKCVYRSCSFQFMINSFICWRNSTIIFLPFSRFIRFNLGSIHIFVGEIPLLYFFLFQDS</sequence>
<feature type="transmembrane region" description="Helical" evidence="1">
    <location>
        <begin position="129"/>
        <end position="151"/>
    </location>
</feature>
<evidence type="ECO:0000313" key="2">
    <source>
        <dbReference type="EMBL" id="GIY87143.1"/>
    </source>
</evidence>
<feature type="transmembrane region" description="Helical" evidence="1">
    <location>
        <begin position="98"/>
        <end position="117"/>
    </location>
</feature>
<dbReference type="EMBL" id="BPLQ01015305">
    <property type="protein sequence ID" value="GIY87143.1"/>
    <property type="molecule type" value="Genomic_DNA"/>
</dbReference>
<organism evidence="2 3">
    <name type="scientific">Caerostris darwini</name>
    <dbReference type="NCBI Taxonomy" id="1538125"/>
    <lineage>
        <taxon>Eukaryota</taxon>
        <taxon>Metazoa</taxon>
        <taxon>Ecdysozoa</taxon>
        <taxon>Arthropoda</taxon>
        <taxon>Chelicerata</taxon>
        <taxon>Arachnida</taxon>
        <taxon>Araneae</taxon>
        <taxon>Araneomorphae</taxon>
        <taxon>Entelegynae</taxon>
        <taxon>Araneoidea</taxon>
        <taxon>Araneidae</taxon>
        <taxon>Caerostris</taxon>
    </lineage>
</organism>